<dbReference type="InterPro" id="IPR017937">
    <property type="entry name" value="Thioredoxin_CS"/>
</dbReference>
<dbReference type="InterPro" id="IPR036249">
    <property type="entry name" value="Thioredoxin-like_sf"/>
</dbReference>
<dbReference type="InterPro" id="IPR000866">
    <property type="entry name" value="AhpC/TSA"/>
</dbReference>
<evidence type="ECO:0000256" key="3">
    <source>
        <dbReference type="ARBA" id="ARBA00023157"/>
    </source>
</evidence>
<organism evidence="6 7">
    <name type="scientific">Sphingobacterium hotanense</name>
    <dbReference type="NCBI Taxonomy" id="649196"/>
    <lineage>
        <taxon>Bacteria</taxon>
        <taxon>Pseudomonadati</taxon>
        <taxon>Bacteroidota</taxon>
        <taxon>Sphingobacteriia</taxon>
        <taxon>Sphingobacteriales</taxon>
        <taxon>Sphingobacteriaceae</taxon>
        <taxon>Sphingobacterium</taxon>
    </lineage>
</organism>
<dbReference type="InterPro" id="IPR013766">
    <property type="entry name" value="Thioredoxin_domain"/>
</dbReference>
<name>A0ABT7NMB4_9SPHI</name>
<dbReference type="Gene3D" id="3.40.30.10">
    <property type="entry name" value="Glutaredoxin"/>
    <property type="match status" value="1"/>
</dbReference>
<evidence type="ECO:0000256" key="2">
    <source>
        <dbReference type="ARBA" id="ARBA00022748"/>
    </source>
</evidence>
<accession>A0ABT7NMB4</accession>
<dbReference type="SUPFAM" id="SSF52833">
    <property type="entry name" value="Thioredoxin-like"/>
    <property type="match status" value="1"/>
</dbReference>
<proteinExistence type="predicted"/>
<evidence type="ECO:0000256" key="1">
    <source>
        <dbReference type="ARBA" id="ARBA00004196"/>
    </source>
</evidence>
<feature type="domain" description="Thioredoxin" evidence="5">
    <location>
        <begin position="3"/>
        <end position="141"/>
    </location>
</feature>
<reference evidence="6" key="2">
    <citation type="journal article" date="2022" name="Sci. Total Environ.">
        <title>Prevalence, transmission, and molecular epidemiology of tet(X)-positive bacteria among humans, animals, and environmental niches in China: An epidemiological, and genomic-based study.</title>
        <authorList>
            <person name="Dong N."/>
            <person name="Zeng Y."/>
            <person name="Cai C."/>
            <person name="Sun C."/>
            <person name="Lu J."/>
            <person name="Liu C."/>
            <person name="Zhou H."/>
            <person name="Sun Q."/>
            <person name="Shu L."/>
            <person name="Wang H."/>
            <person name="Wang Y."/>
            <person name="Wang S."/>
            <person name="Wu C."/>
            <person name="Chan E.W."/>
            <person name="Chen G."/>
            <person name="Shen Z."/>
            <person name="Chen S."/>
            <person name="Zhang R."/>
        </authorList>
    </citation>
    <scope>NUCLEOTIDE SEQUENCE</scope>
    <source>
        <strain evidence="6">R1692</strain>
    </source>
</reference>
<keyword evidence="7" id="KW-1185">Reference proteome</keyword>
<sequence>MELVVGAKAVDFTQPDLNGKPVSLADFKGKYLLVDFWASWCVPCRQENPNLVAAYNKYKSRNLEILGVSLDNKKESWEKAIIADKLTWIHVSDLKGWLNAAAEIYAIRSVPSNILIDPNGMIIAKDLRGEALDAALSKLIK</sequence>
<dbReference type="InterPro" id="IPR050553">
    <property type="entry name" value="Thioredoxin_ResA/DsbE_sf"/>
</dbReference>
<reference evidence="6" key="1">
    <citation type="submission" date="2020-06" db="EMBL/GenBank/DDBJ databases">
        <authorList>
            <person name="Dong N."/>
        </authorList>
    </citation>
    <scope>NUCLEOTIDE SEQUENCE</scope>
    <source>
        <strain evidence="6">R1692</strain>
    </source>
</reference>
<dbReference type="Proteomes" id="UP001170954">
    <property type="component" value="Unassembled WGS sequence"/>
</dbReference>
<evidence type="ECO:0000313" key="6">
    <source>
        <dbReference type="EMBL" id="MDM1048285.1"/>
    </source>
</evidence>
<evidence type="ECO:0000256" key="4">
    <source>
        <dbReference type="ARBA" id="ARBA00023284"/>
    </source>
</evidence>
<keyword evidence="2" id="KW-0201">Cytochrome c-type biogenesis</keyword>
<dbReference type="PROSITE" id="PS51352">
    <property type="entry name" value="THIOREDOXIN_2"/>
    <property type="match status" value="1"/>
</dbReference>
<dbReference type="EMBL" id="JACAGK010000020">
    <property type="protein sequence ID" value="MDM1048285.1"/>
    <property type="molecule type" value="Genomic_DNA"/>
</dbReference>
<evidence type="ECO:0000259" key="5">
    <source>
        <dbReference type="PROSITE" id="PS51352"/>
    </source>
</evidence>
<keyword evidence="4" id="KW-0676">Redox-active center</keyword>
<dbReference type="PANTHER" id="PTHR42852">
    <property type="entry name" value="THIOL:DISULFIDE INTERCHANGE PROTEIN DSBE"/>
    <property type="match status" value="1"/>
</dbReference>
<dbReference type="CDD" id="cd02966">
    <property type="entry name" value="TlpA_like_family"/>
    <property type="match status" value="1"/>
</dbReference>
<gene>
    <name evidence="6" type="ORF">HX018_08555</name>
</gene>
<dbReference type="PROSITE" id="PS00194">
    <property type="entry name" value="THIOREDOXIN_1"/>
    <property type="match status" value="1"/>
</dbReference>
<keyword evidence="3" id="KW-1015">Disulfide bond</keyword>
<evidence type="ECO:0000313" key="7">
    <source>
        <dbReference type="Proteomes" id="UP001170954"/>
    </source>
</evidence>
<comment type="caution">
    <text evidence="6">The sequence shown here is derived from an EMBL/GenBank/DDBJ whole genome shotgun (WGS) entry which is preliminary data.</text>
</comment>
<protein>
    <submittedName>
        <fullName evidence="6">TlpA family protein disulfide reductase</fullName>
    </submittedName>
</protein>
<dbReference type="PANTHER" id="PTHR42852:SF6">
    <property type="entry name" value="THIOL:DISULFIDE INTERCHANGE PROTEIN DSBE"/>
    <property type="match status" value="1"/>
</dbReference>
<dbReference type="Pfam" id="PF00578">
    <property type="entry name" value="AhpC-TSA"/>
    <property type="match status" value="1"/>
</dbReference>
<comment type="subcellular location">
    <subcellularLocation>
        <location evidence="1">Cell envelope</location>
    </subcellularLocation>
</comment>